<dbReference type="EMBL" id="MSFK01000011">
    <property type="protein sequence ID" value="PWY89467.1"/>
    <property type="molecule type" value="Genomic_DNA"/>
</dbReference>
<dbReference type="Proteomes" id="UP000246702">
    <property type="component" value="Unassembled WGS sequence"/>
</dbReference>
<dbReference type="GeneID" id="37109368"/>
<keyword evidence="3" id="KW-1185">Reference proteome</keyword>
<evidence type="ECO:0000313" key="2">
    <source>
        <dbReference type="EMBL" id="PWY89467.1"/>
    </source>
</evidence>
<accession>A0A317WWC0</accession>
<gene>
    <name evidence="2" type="ORF">BO94DRAFT_37322</name>
</gene>
<sequence>MSLEIPIITARQFDSLPVCPPSSRINEGAQRRRIPTDIHIPSLVSRAVGASRQPLATLRRIQNHFHIAAKNINCEIYNTSLRCQYKVNKPCLSRLPSAPSAEGRPMQGFGSPGDTFESLTSRETNTAGGAAARHVQISSLQGGGCISRILIRQ</sequence>
<comment type="caution">
    <text evidence="2">The sequence shown here is derived from an EMBL/GenBank/DDBJ whole genome shotgun (WGS) entry which is preliminary data.</text>
</comment>
<dbReference type="RefSeq" id="XP_025468378.1">
    <property type="nucleotide sequence ID" value="XM_025607225.1"/>
</dbReference>
<evidence type="ECO:0000256" key="1">
    <source>
        <dbReference type="SAM" id="MobiDB-lite"/>
    </source>
</evidence>
<feature type="compositionally biased region" description="Polar residues" evidence="1">
    <location>
        <begin position="117"/>
        <end position="127"/>
    </location>
</feature>
<evidence type="ECO:0000313" key="3">
    <source>
        <dbReference type="Proteomes" id="UP000246702"/>
    </source>
</evidence>
<name>A0A317WWC0_9EURO</name>
<reference evidence="2 3" key="1">
    <citation type="submission" date="2016-12" db="EMBL/GenBank/DDBJ databases">
        <title>The genomes of Aspergillus section Nigri reveals drivers in fungal speciation.</title>
        <authorList>
            <consortium name="DOE Joint Genome Institute"/>
            <person name="Vesth T.C."/>
            <person name="Nybo J."/>
            <person name="Theobald S."/>
            <person name="Brandl J."/>
            <person name="Frisvad J.C."/>
            <person name="Nielsen K.F."/>
            <person name="Lyhne E.K."/>
            <person name="Kogle M.E."/>
            <person name="Kuo A."/>
            <person name="Riley R."/>
            <person name="Clum A."/>
            <person name="Nolan M."/>
            <person name="Lipzen A."/>
            <person name="Salamov A."/>
            <person name="Henrissat B."/>
            <person name="Wiebenga A."/>
            <person name="De Vries R.P."/>
            <person name="Grigoriev I.V."/>
            <person name="Mortensen U.H."/>
            <person name="Andersen M.R."/>
            <person name="Baker S.E."/>
        </authorList>
    </citation>
    <scope>NUCLEOTIDE SEQUENCE [LARGE SCALE GENOMIC DNA]</scope>
    <source>
        <strain evidence="2 3">CBS 115572</strain>
    </source>
</reference>
<proteinExistence type="predicted"/>
<organism evidence="2 3">
    <name type="scientific">Aspergillus sclerotioniger CBS 115572</name>
    <dbReference type="NCBI Taxonomy" id="1450535"/>
    <lineage>
        <taxon>Eukaryota</taxon>
        <taxon>Fungi</taxon>
        <taxon>Dikarya</taxon>
        <taxon>Ascomycota</taxon>
        <taxon>Pezizomycotina</taxon>
        <taxon>Eurotiomycetes</taxon>
        <taxon>Eurotiomycetidae</taxon>
        <taxon>Eurotiales</taxon>
        <taxon>Aspergillaceae</taxon>
        <taxon>Aspergillus</taxon>
        <taxon>Aspergillus subgen. Circumdati</taxon>
    </lineage>
</organism>
<dbReference type="AlphaFoldDB" id="A0A317WWC0"/>
<feature type="region of interest" description="Disordered" evidence="1">
    <location>
        <begin position="96"/>
        <end position="127"/>
    </location>
</feature>
<protein>
    <submittedName>
        <fullName evidence="2">Uncharacterized protein</fullName>
    </submittedName>
</protein>